<dbReference type="Proteomes" id="UP001333996">
    <property type="component" value="Unassembled WGS sequence"/>
</dbReference>
<evidence type="ECO:0000259" key="2">
    <source>
        <dbReference type="Pfam" id="PF00561"/>
    </source>
</evidence>
<comment type="caution">
    <text evidence="3">The sequence shown here is derived from an EMBL/GenBank/DDBJ whole genome shotgun (WGS) entry which is preliminary data.</text>
</comment>
<sequence>MNAPNAAPRPLARDTVTTEGGRLSYLHTGPADGPLVVLVHGWPATAITWAPQIDALATAGFRVLAPDTRGYGRSMVPTEPSAYALRHLVDDLRTLLESTSRTSATWIGHDWGASIVWALAAHHPELCDGVAALAVPYRTLDRGLAAMLDLVDRETYPADILPNAQFDYMAFYETSAEQVTAQFDADPARMVSALYRPGNPAVLSGPSPRAYVSRDGGWFGGPDAMPDLPRDPAMLTDEIYDDLVETLSANGFWGPNCYYLNHADNRRYSDESVHGGRLEMPVLFVEARYDSAADITRSRMAEPMRQHCTDLTEVSLAAGHWVNLEKAAEVNTALLSWLGDHVIPQ</sequence>
<accession>A0ABU7FW91</accession>
<proteinExistence type="predicted"/>
<dbReference type="PANTHER" id="PTHR43329">
    <property type="entry name" value="EPOXIDE HYDROLASE"/>
    <property type="match status" value="1"/>
</dbReference>
<name>A0ABU7FW91_9ACTN</name>
<dbReference type="InterPro" id="IPR000073">
    <property type="entry name" value="AB_hydrolase_1"/>
</dbReference>
<dbReference type="Pfam" id="PF00561">
    <property type="entry name" value="Abhydrolase_1"/>
    <property type="match status" value="1"/>
</dbReference>
<dbReference type="InterPro" id="IPR029058">
    <property type="entry name" value="AB_hydrolase_fold"/>
</dbReference>
<organism evidence="3 4">
    <name type="scientific">Streptomyces chiangmaiensis</name>
    <dbReference type="NCBI Taxonomy" id="766497"/>
    <lineage>
        <taxon>Bacteria</taxon>
        <taxon>Bacillati</taxon>
        <taxon>Actinomycetota</taxon>
        <taxon>Actinomycetes</taxon>
        <taxon>Kitasatosporales</taxon>
        <taxon>Streptomycetaceae</taxon>
        <taxon>Streptomyces</taxon>
    </lineage>
</organism>
<dbReference type="PRINTS" id="PR00412">
    <property type="entry name" value="EPOXHYDRLASE"/>
</dbReference>
<dbReference type="Gene3D" id="3.40.50.1820">
    <property type="entry name" value="alpha/beta hydrolase"/>
    <property type="match status" value="1"/>
</dbReference>
<protein>
    <submittedName>
        <fullName evidence="3">Alpha/beta hydrolase</fullName>
    </submittedName>
</protein>
<dbReference type="RefSeq" id="WP_329512513.1">
    <property type="nucleotide sequence ID" value="NZ_BAAAYZ010000060.1"/>
</dbReference>
<evidence type="ECO:0000313" key="3">
    <source>
        <dbReference type="EMBL" id="MED7828157.1"/>
    </source>
</evidence>
<evidence type="ECO:0000256" key="1">
    <source>
        <dbReference type="ARBA" id="ARBA00022801"/>
    </source>
</evidence>
<dbReference type="EMBL" id="JAYWVC010000324">
    <property type="protein sequence ID" value="MED7828157.1"/>
    <property type="molecule type" value="Genomic_DNA"/>
</dbReference>
<evidence type="ECO:0000313" key="4">
    <source>
        <dbReference type="Proteomes" id="UP001333996"/>
    </source>
</evidence>
<keyword evidence="4" id="KW-1185">Reference proteome</keyword>
<reference evidence="3" key="1">
    <citation type="submission" date="2024-01" db="EMBL/GenBank/DDBJ databases">
        <title>First draft genome sequence data of TA4-1, the type strain of Gram-positive actinobacterium Streptomyces chiangmaiensis.</title>
        <authorList>
            <person name="Yasawong M."/>
            <person name="Nantapong N."/>
        </authorList>
    </citation>
    <scope>NUCLEOTIDE SEQUENCE</scope>
    <source>
        <strain evidence="3">TA4-1</strain>
    </source>
</reference>
<dbReference type="GO" id="GO:0016787">
    <property type="term" value="F:hydrolase activity"/>
    <property type="evidence" value="ECO:0007669"/>
    <property type="project" value="UniProtKB-KW"/>
</dbReference>
<feature type="domain" description="AB hydrolase-1" evidence="2">
    <location>
        <begin position="34"/>
        <end position="177"/>
    </location>
</feature>
<gene>
    <name evidence="3" type="ORF">VXC91_41350</name>
</gene>
<dbReference type="InterPro" id="IPR000639">
    <property type="entry name" value="Epox_hydrolase-like"/>
</dbReference>
<keyword evidence="1 3" id="KW-0378">Hydrolase</keyword>
<dbReference type="SUPFAM" id="SSF53474">
    <property type="entry name" value="alpha/beta-Hydrolases"/>
    <property type="match status" value="1"/>
</dbReference>